<accession>A0ABD1HKE3</accession>
<dbReference type="Proteomes" id="UP001567538">
    <property type="component" value="Unassembled WGS sequence"/>
</dbReference>
<proteinExistence type="predicted"/>
<feature type="transmembrane region" description="Helical" evidence="1">
    <location>
        <begin position="39"/>
        <end position="59"/>
    </location>
</feature>
<feature type="chain" id="PRO_5044809839" description="NADH dehydrogenase subunit 6" evidence="2">
    <location>
        <begin position="26"/>
        <end position="150"/>
    </location>
</feature>
<keyword evidence="1" id="KW-0472">Membrane</keyword>
<keyword evidence="4" id="KW-1185">Reference proteome</keyword>
<dbReference type="EMBL" id="JBEAFC010000005">
    <property type="protein sequence ID" value="KAL1556918.1"/>
    <property type="molecule type" value="Genomic_DNA"/>
</dbReference>
<organism evidence="3 4">
    <name type="scientific">Salvia divinorum</name>
    <name type="common">Maria pastora</name>
    <name type="synonym">Diviner's sage</name>
    <dbReference type="NCBI Taxonomy" id="28513"/>
    <lineage>
        <taxon>Eukaryota</taxon>
        <taxon>Viridiplantae</taxon>
        <taxon>Streptophyta</taxon>
        <taxon>Embryophyta</taxon>
        <taxon>Tracheophyta</taxon>
        <taxon>Spermatophyta</taxon>
        <taxon>Magnoliopsida</taxon>
        <taxon>eudicotyledons</taxon>
        <taxon>Gunneridae</taxon>
        <taxon>Pentapetalae</taxon>
        <taxon>asterids</taxon>
        <taxon>lamiids</taxon>
        <taxon>Lamiales</taxon>
        <taxon>Lamiaceae</taxon>
        <taxon>Nepetoideae</taxon>
        <taxon>Mentheae</taxon>
        <taxon>Salviinae</taxon>
        <taxon>Salvia</taxon>
        <taxon>Salvia subgen. Calosphace</taxon>
    </lineage>
</organism>
<gene>
    <name evidence="3" type="ORF">AAHA92_12473</name>
</gene>
<sequence length="150" mass="16043">MAKGPSPLIPLALVVLLGLLLRGASFPLSLDHLPLASEAEHAVFMCIVLIPFLLVLALYSASHTVVLPLALILAAYTVTTMLLGPLMLILVVYLASAYLPVLKCDGEDLGWGCFLILSFMLLQWILSEGGRQSGVLLLAIVALICYSLRA</sequence>
<evidence type="ECO:0000313" key="4">
    <source>
        <dbReference type="Proteomes" id="UP001567538"/>
    </source>
</evidence>
<evidence type="ECO:0000256" key="2">
    <source>
        <dbReference type="SAM" id="SignalP"/>
    </source>
</evidence>
<comment type="caution">
    <text evidence="3">The sequence shown here is derived from an EMBL/GenBank/DDBJ whole genome shotgun (WGS) entry which is preliminary data.</text>
</comment>
<feature type="transmembrane region" description="Helical" evidence="1">
    <location>
        <begin position="71"/>
        <end position="97"/>
    </location>
</feature>
<keyword evidence="1" id="KW-1133">Transmembrane helix</keyword>
<reference evidence="3 4" key="1">
    <citation type="submission" date="2024-06" db="EMBL/GenBank/DDBJ databases">
        <title>A chromosome level genome sequence of Diviner's sage (Salvia divinorum).</title>
        <authorList>
            <person name="Ford S.A."/>
            <person name="Ro D.-K."/>
            <person name="Ness R.W."/>
            <person name="Phillips M.A."/>
        </authorList>
    </citation>
    <scope>NUCLEOTIDE SEQUENCE [LARGE SCALE GENOMIC DNA]</scope>
    <source>
        <strain evidence="3">SAF-2024a</strain>
        <tissue evidence="3">Leaf</tissue>
    </source>
</reference>
<evidence type="ECO:0008006" key="5">
    <source>
        <dbReference type="Google" id="ProtNLM"/>
    </source>
</evidence>
<keyword evidence="1" id="KW-0812">Transmembrane</keyword>
<evidence type="ECO:0000256" key="1">
    <source>
        <dbReference type="SAM" id="Phobius"/>
    </source>
</evidence>
<protein>
    <recommendedName>
        <fullName evidence="5">NADH dehydrogenase subunit 6</fullName>
    </recommendedName>
</protein>
<dbReference type="AlphaFoldDB" id="A0ABD1HKE3"/>
<name>A0ABD1HKE3_SALDI</name>
<keyword evidence="2" id="KW-0732">Signal</keyword>
<feature type="signal peptide" evidence="2">
    <location>
        <begin position="1"/>
        <end position="25"/>
    </location>
</feature>
<feature type="transmembrane region" description="Helical" evidence="1">
    <location>
        <begin position="109"/>
        <end position="126"/>
    </location>
</feature>
<evidence type="ECO:0000313" key="3">
    <source>
        <dbReference type="EMBL" id="KAL1556918.1"/>
    </source>
</evidence>